<reference evidence="3" key="2">
    <citation type="submission" date="2023-05" db="EMBL/GenBank/DDBJ databases">
        <authorList>
            <consortium name="Lawrence Berkeley National Laboratory"/>
            <person name="Steindorff A."/>
            <person name="Hensen N."/>
            <person name="Bonometti L."/>
            <person name="Westerberg I."/>
            <person name="Brannstrom I.O."/>
            <person name="Guillou S."/>
            <person name="Cros-Aarteil S."/>
            <person name="Calhoun S."/>
            <person name="Haridas S."/>
            <person name="Kuo A."/>
            <person name="Mondo S."/>
            <person name="Pangilinan J."/>
            <person name="Riley R."/>
            <person name="Labutti K."/>
            <person name="Andreopoulos B."/>
            <person name="Lipzen A."/>
            <person name="Chen C."/>
            <person name="Yanf M."/>
            <person name="Daum C."/>
            <person name="Ng V."/>
            <person name="Clum A."/>
            <person name="Ohm R."/>
            <person name="Martin F."/>
            <person name="Silar P."/>
            <person name="Natvig D."/>
            <person name="Lalanne C."/>
            <person name="Gautier V."/>
            <person name="Ament-Velasquez S.L."/>
            <person name="Kruys A."/>
            <person name="Hutchinson M.I."/>
            <person name="Powell A.J."/>
            <person name="Barry K."/>
            <person name="Miller A.N."/>
            <person name="Grigoriev I.V."/>
            <person name="Debuchy R."/>
            <person name="Gladieux P."/>
            <person name="Thoren M.H."/>
            <person name="Johannesson H."/>
        </authorList>
    </citation>
    <scope>NUCLEOTIDE SEQUENCE</scope>
    <source>
        <strain evidence="3">PSN243</strain>
    </source>
</reference>
<feature type="compositionally biased region" description="Basic and acidic residues" evidence="1">
    <location>
        <begin position="415"/>
        <end position="425"/>
    </location>
</feature>
<feature type="compositionally biased region" description="Low complexity" evidence="1">
    <location>
        <begin position="358"/>
        <end position="372"/>
    </location>
</feature>
<sequence>MSEYGKFLSAAQEIKHDGPAPTPAPVLVRDAAARKRQTTSDSTTFTLTKAPDSTCGFLSGSPGVGITCENKKTCLWETQYISAIICGTAAEDPIILRCLNREDALNTASCNDVCQSNSFNLLCTETASPYCRTYAYPSNVRGYKCAASPVSAIQSVDFTYNNQDDRTLTVSELGGPILSFIPAAATVGTTRTPGRTPTDSTTGAVRTTTAIVSASVQPSEGGSSPPVGAIVGGVVGGLAVIGLLVLGAFFLIRRKKSQDLNTTQPGPGVPPTDQKYGYGGPPPMQQQYMAPPSESIGPVSPTSTYDPNFKGHGSISMASAVAPGMTQEDYNRMSYAPPIYQQQGGSPPPQTQQPQPPQQTQQTPPMGYQQPQAPYPQGSPSPPIVYQQAPVPPGPGYPQQGPNGQPMYEIGTVPDQHRGQVHEVS</sequence>
<keyword evidence="4" id="KW-1185">Reference proteome</keyword>
<dbReference type="Proteomes" id="UP001321760">
    <property type="component" value="Unassembled WGS sequence"/>
</dbReference>
<feature type="region of interest" description="Disordered" evidence="1">
    <location>
        <begin position="337"/>
        <end position="425"/>
    </location>
</feature>
<evidence type="ECO:0000256" key="2">
    <source>
        <dbReference type="SAM" id="Phobius"/>
    </source>
</evidence>
<dbReference type="AlphaFoldDB" id="A0AAV9G7Q8"/>
<feature type="compositionally biased region" description="Pro residues" evidence="1">
    <location>
        <begin position="346"/>
        <end position="357"/>
    </location>
</feature>
<name>A0AAV9G7Q8_9PEZI</name>
<proteinExistence type="predicted"/>
<feature type="compositionally biased region" description="Low complexity" evidence="1">
    <location>
        <begin position="397"/>
        <end position="406"/>
    </location>
</feature>
<evidence type="ECO:0000313" key="3">
    <source>
        <dbReference type="EMBL" id="KAK4443832.1"/>
    </source>
</evidence>
<reference evidence="3" key="1">
    <citation type="journal article" date="2023" name="Mol. Phylogenet. Evol.">
        <title>Genome-scale phylogeny and comparative genomics of the fungal order Sordariales.</title>
        <authorList>
            <person name="Hensen N."/>
            <person name="Bonometti L."/>
            <person name="Westerberg I."/>
            <person name="Brannstrom I.O."/>
            <person name="Guillou S."/>
            <person name="Cros-Aarteil S."/>
            <person name="Calhoun S."/>
            <person name="Haridas S."/>
            <person name="Kuo A."/>
            <person name="Mondo S."/>
            <person name="Pangilinan J."/>
            <person name="Riley R."/>
            <person name="LaButti K."/>
            <person name="Andreopoulos B."/>
            <person name="Lipzen A."/>
            <person name="Chen C."/>
            <person name="Yan M."/>
            <person name="Daum C."/>
            <person name="Ng V."/>
            <person name="Clum A."/>
            <person name="Steindorff A."/>
            <person name="Ohm R.A."/>
            <person name="Martin F."/>
            <person name="Silar P."/>
            <person name="Natvig D.O."/>
            <person name="Lalanne C."/>
            <person name="Gautier V."/>
            <person name="Ament-Velasquez S.L."/>
            <person name="Kruys A."/>
            <person name="Hutchinson M.I."/>
            <person name="Powell A.J."/>
            <person name="Barry K."/>
            <person name="Miller A.N."/>
            <person name="Grigoriev I.V."/>
            <person name="Debuchy R."/>
            <person name="Gladieux P."/>
            <person name="Hiltunen Thoren M."/>
            <person name="Johannesson H."/>
        </authorList>
    </citation>
    <scope>NUCLEOTIDE SEQUENCE</scope>
    <source>
        <strain evidence="3">PSN243</strain>
    </source>
</reference>
<comment type="caution">
    <text evidence="3">The sequence shown here is derived from an EMBL/GenBank/DDBJ whole genome shotgun (WGS) entry which is preliminary data.</text>
</comment>
<evidence type="ECO:0000256" key="1">
    <source>
        <dbReference type="SAM" id="MobiDB-lite"/>
    </source>
</evidence>
<gene>
    <name evidence="3" type="ORF">QBC34DRAFT_416433</name>
</gene>
<keyword evidence="2" id="KW-1133">Transmembrane helix</keyword>
<organism evidence="3 4">
    <name type="scientific">Podospora aff. communis PSN243</name>
    <dbReference type="NCBI Taxonomy" id="3040156"/>
    <lineage>
        <taxon>Eukaryota</taxon>
        <taxon>Fungi</taxon>
        <taxon>Dikarya</taxon>
        <taxon>Ascomycota</taxon>
        <taxon>Pezizomycotina</taxon>
        <taxon>Sordariomycetes</taxon>
        <taxon>Sordariomycetidae</taxon>
        <taxon>Sordariales</taxon>
        <taxon>Podosporaceae</taxon>
        <taxon>Podospora</taxon>
    </lineage>
</organism>
<keyword evidence="2" id="KW-0472">Membrane</keyword>
<evidence type="ECO:0008006" key="5">
    <source>
        <dbReference type="Google" id="ProtNLM"/>
    </source>
</evidence>
<protein>
    <recommendedName>
        <fullName evidence="5">Apple domain-containing protein</fullName>
    </recommendedName>
</protein>
<keyword evidence="2" id="KW-0812">Transmembrane</keyword>
<evidence type="ECO:0000313" key="4">
    <source>
        <dbReference type="Proteomes" id="UP001321760"/>
    </source>
</evidence>
<feature type="compositionally biased region" description="Pro residues" evidence="1">
    <location>
        <begin position="373"/>
        <end position="383"/>
    </location>
</feature>
<feature type="transmembrane region" description="Helical" evidence="2">
    <location>
        <begin position="227"/>
        <end position="252"/>
    </location>
</feature>
<dbReference type="EMBL" id="MU865986">
    <property type="protein sequence ID" value="KAK4443832.1"/>
    <property type="molecule type" value="Genomic_DNA"/>
</dbReference>
<feature type="region of interest" description="Disordered" evidence="1">
    <location>
        <begin position="259"/>
        <end position="311"/>
    </location>
</feature>
<accession>A0AAV9G7Q8</accession>